<dbReference type="Proteomes" id="UP000683360">
    <property type="component" value="Unassembled WGS sequence"/>
</dbReference>
<proteinExistence type="predicted"/>
<name>A0A8S3U1A2_MYTED</name>
<dbReference type="InterPro" id="IPR041249">
    <property type="entry name" value="HEPN_DZIP3"/>
</dbReference>
<feature type="domain" description="DZIP3-like HEPN" evidence="1">
    <location>
        <begin position="38"/>
        <end position="147"/>
    </location>
</feature>
<dbReference type="AlphaFoldDB" id="A0A8S3U1A2"/>
<evidence type="ECO:0000313" key="3">
    <source>
        <dbReference type="Proteomes" id="UP000683360"/>
    </source>
</evidence>
<protein>
    <recommendedName>
        <fullName evidence="1">DZIP3-like HEPN domain-containing protein</fullName>
    </recommendedName>
</protein>
<dbReference type="OrthoDB" id="6367890at2759"/>
<keyword evidence="3" id="KW-1185">Reference proteome</keyword>
<evidence type="ECO:0000313" key="2">
    <source>
        <dbReference type="EMBL" id="CAG2239685.1"/>
    </source>
</evidence>
<comment type="caution">
    <text evidence="2">The sequence shown here is derived from an EMBL/GenBank/DDBJ whole genome shotgun (WGS) entry which is preliminary data.</text>
</comment>
<sequence length="164" mass="18591">MSLTVEESNFLRFYFLNLKYASNALRVYFDSVHPPAGLANDLAKSSATLRGLRFITKQQLHILYPSPASNVSSEDFDTTLMVCLLRNMAPHEIAPVTGWDKLPHPGDTSKGADLARIKWYRNKLAHDGEGKLSPADFSQYWGDLEYVVYTGHNKFQDHSQHTFI</sequence>
<gene>
    <name evidence="2" type="ORF">MEDL_52016</name>
</gene>
<organism evidence="2 3">
    <name type="scientific">Mytilus edulis</name>
    <name type="common">Blue mussel</name>
    <dbReference type="NCBI Taxonomy" id="6550"/>
    <lineage>
        <taxon>Eukaryota</taxon>
        <taxon>Metazoa</taxon>
        <taxon>Spiralia</taxon>
        <taxon>Lophotrochozoa</taxon>
        <taxon>Mollusca</taxon>
        <taxon>Bivalvia</taxon>
        <taxon>Autobranchia</taxon>
        <taxon>Pteriomorphia</taxon>
        <taxon>Mytilida</taxon>
        <taxon>Mytiloidea</taxon>
        <taxon>Mytilidae</taxon>
        <taxon>Mytilinae</taxon>
        <taxon>Mytilus</taxon>
    </lineage>
</organism>
<dbReference type="Pfam" id="PF18738">
    <property type="entry name" value="HEPN_DZIP3"/>
    <property type="match status" value="1"/>
</dbReference>
<dbReference type="EMBL" id="CAJPWZ010002532">
    <property type="protein sequence ID" value="CAG2239685.1"/>
    <property type="molecule type" value="Genomic_DNA"/>
</dbReference>
<evidence type="ECO:0000259" key="1">
    <source>
        <dbReference type="Pfam" id="PF18738"/>
    </source>
</evidence>
<accession>A0A8S3U1A2</accession>
<reference evidence="2" key="1">
    <citation type="submission" date="2021-03" db="EMBL/GenBank/DDBJ databases">
        <authorList>
            <person name="Bekaert M."/>
        </authorList>
    </citation>
    <scope>NUCLEOTIDE SEQUENCE</scope>
</reference>